<dbReference type="InterPro" id="IPR004464">
    <property type="entry name" value="FBPase_class-2/SBPase"/>
</dbReference>
<keyword evidence="4" id="KW-0378">Hydrolase</keyword>
<dbReference type="Gene3D" id="3.30.540.10">
    <property type="entry name" value="Fructose-1,6-Bisphosphatase, subunit A, domain 1"/>
    <property type="match status" value="1"/>
</dbReference>
<feature type="binding site" evidence="10">
    <location>
        <begin position="186"/>
        <end position="188"/>
    </location>
    <ligand>
        <name>substrate</name>
    </ligand>
</feature>
<dbReference type="FunFam" id="3.40.190.90:FF:000001">
    <property type="entry name" value="Fructose-1,6-bisphosphatase"/>
    <property type="match status" value="1"/>
</dbReference>
<dbReference type="KEGG" id="nth:Nther_2876"/>
<sequence length="323" mass="34547">MERELALELVRVTEAAALASGRMMGRGDKEGADQAAVDAMRRAFDTVQIDGRVVIGEGEKDEAPMLYIGEEVGSRDGIPVDIAVDPVEGTNLVAKGLPNALSVVAVAPKDGLLYAPDIYMEKIAVGKEAKGCIDLDAPVEENLSAIAKAKGKDVSDLVAIVLDRPRHEDIIHEIKRAGARIKLISDGDVSAAIATAIPDTGVDVLFGVGGAPEGVIAATALKCLEGEMQARLKPKNGEQEDRLKDMGINDPSRLLQMEDLVSGDDAMFAVTGITDGDLLRGIRYEAGKKARSHSLVMRAKTGTVRFIDAIHRLDKKPSYYYEE</sequence>
<evidence type="ECO:0000256" key="2">
    <source>
        <dbReference type="ARBA" id="ARBA00008989"/>
    </source>
</evidence>
<protein>
    <recommendedName>
        <fullName evidence="8">Fructose-1,6-bisphosphatase</fullName>
    </recommendedName>
</protein>
<proteinExistence type="inferred from homology"/>
<evidence type="ECO:0000256" key="9">
    <source>
        <dbReference type="PIRSR" id="PIRSR004532-1"/>
    </source>
</evidence>
<dbReference type="GO" id="GO:0046872">
    <property type="term" value="F:metal ion binding"/>
    <property type="evidence" value="ECO:0007669"/>
    <property type="project" value="UniProtKB-KW"/>
</dbReference>
<keyword evidence="3 9" id="KW-0479">Metal-binding</keyword>
<feature type="binding site" evidence="9">
    <location>
        <position position="213"/>
    </location>
    <ligand>
        <name>Mn(2+)</name>
        <dbReference type="ChEBI" id="CHEBI:29035"/>
        <label>2</label>
    </ligand>
</feature>
<dbReference type="CDD" id="cd01516">
    <property type="entry name" value="FBPase_glpX"/>
    <property type="match status" value="1"/>
</dbReference>
<reference evidence="11 12" key="2">
    <citation type="journal article" date="2011" name="J. Bacteriol.">
        <title>Complete genome sequence of the anaerobic, halophilic alkalithermophile Natranaerobius thermophilus JW/NM-WN-LF.</title>
        <authorList>
            <person name="Zhao B."/>
            <person name="Mesbah N.M."/>
            <person name="Dalin E."/>
            <person name="Goodwin L."/>
            <person name="Nolan M."/>
            <person name="Pitluck S."/>
            <person name="Chertkov O."/>
            <person name="Brettin T.S."/>
            <person name="Han J."/>
            <person name="Larimer F.W."/>
            <person name="Land M.L."/>
            <person name="Hauser L."/>
            <person name="Kyrpides N."/>
            <person name="Wiegel J."/>
        </authorList>
    </citation>
    <scope>NUCLEOTIDE SEQUENCE [LARGE SCALE GENOMIC DNA]</scope>
    <source>
        <strain evidence="12">ATCC BAA-1301 / DSM 18059 / JW/NM-WN-LF</strain>
    </source>
</reference>
<dbReference type="NCBIfam" id="TIGR00330">
    <property type="entry name" value="glpX"/>
    <property type="match status" value="1"/>
</dbReference>
<dbReference type="GO" id="GO:0006094">
    <property type="term" value="P:gluconeogenesis"/>
    <property type="evidence" value="ECO:0007669"/>
    <property type="project" value="InterPro"/>
</dbReference>
<comment type="catalytic activity">
    <reaction evidence="1">
        <text>beta-D-fructose 1,6-bisphosphate + H2O = beta-D-fructose 6-phosphate + phosphate</text>
        <dbReference type="Rhea" id="RHEA:11064"/>
        <dbReference type="ChEBI" id="CHEBI:15377"/>
        <dbReference type="ChEBI" id="CHEBI:32966"/>
        <dbReference type="ChEBI" id="CHEBI:43474"/>
        <dbReference type="ChEBI" id="CHEBI:57634"/>
        <dbReference type="EC" id="3.1.3.11"/>
    </reaction>
</comment>
<dbReference type="AlphaFoldDB" id="B2A3J4"/>
<dbReference type="OrthoDB" id="9779353at2"/>
<dbReference type="FunCoup" id="B2A3J4">
    <property type="interactions" value="64"/>
</dbReference>
<feature type="binding site" evidence="10">
    <location>
        <position position="210"/>
    </location>
    <ligand>
        <name>substrate</name>
    </ligand>
</feature>
<dbReference type="eggNOG" id="COG1494">
    <property type="taxonomic scope" value="Bacteria"/>
</dbReference>
<dbReference type="HOGENOM" id="CLU_054938_0_0_9"/>
<comment type="pathway">
    <text evidence="7">Carbohydrate biosynthesis.</text>
</comment>
<feature type="binding site" evidence="10">
    <location>
        <begin position="164"/>
        <end position="166"/>
    </location>
    <ligand>
        <name>substrate</name>
    </ligand>
</feature>
<dbReference type="Proteomes" id="UP000001683">
    <property type="component" value="Chromosome"/>
</dbReference>
<feature type="binding site" evidence="9">
    <location>
        <position position="88"/>
    </location>
    <ligand>
        <name>Mn(2+)</name>
        <dbReference type="ChEBI" id="CHEBI:29035"/>
        <label>2</label>
    </ligand>
</feature>
<dbReference type="PANTHER" id="PTHR30447:SF0">
    <property type="entry name" value="FRUCTOSE-1,6-BISPHOSPHATASE 1 CLASS 2-RELATED"/>
    <property type="match status" value="1"/>
</dbReference>
<accession>B2A3J4</accession>
<dbReference type="RefSeq" id="WP_012449255.1">
    <property type="nucleotide sequence ID" value="NC_010718.1"/>
</dbReference>
<evidence type="ECO:0000256" key="6">
    <source>
        <dbReference type="ARBA" id="ARBA00023277"/>
    </source>
</evidence>
<dbReference type="GO" id="GO:0005829">
    <property type="term" value="C:cytosol"/>
    <property type="evidence" value="ECO:0007669"/>
    <property type="project" value="TreeGrafter"/>
</dbReference>
<evidence type="ECO:0000256" key="8">
    <source>
        <dbReference type="PIRNR" id="PIRNR004532"/>
    </source>
</evidence>
<evidence type="ECO:0000256" key="7">
    <source>
        <dbReference type="ARBA" id="ARBA00024331"/>
    </source>
</evidence>
<dbReference type="Gene3D" id="3.40.190.90">
    <property type="match status" value="1"/>
</dbReference>
<feature type="binding site" evidence="10">
    <location>
        <begin position="88"/>
        <end position="90"/>
    </location>
    <ligand>
        <name>substrate</name>
    </ligand>
</feature>
<gene>
    <name evidence="11" type="ordered locus">Nther_2876</name>
</gene>
<dbReference type="InParanoid" id="B2A3J4"/>
<dbReference type="SUPFAM" id="SSF56655">
    <property type="entry name" value="Carbohydrate phosphatase"/>
    <property type="match status" value="1"/>
</dbReference>
<feature type="binding site" evidence="9">
    <location>
        <position position="57"/>
    </location>
    <ligand>
        <name>Mn(2+)</name>
        <dbReference type="ChEBI" id="CHEBI:29035"/>
        <label>1</label>
    </ligand>
</feature>
<comment type="cofactor">
    <cofactor evidence="9">
        <name>Mn(2+)</name>
        <dbReference type="ChEBI" id="CHEBI:29035"/>
    </cofactor>
</comment>
<dbReference type="STRING" id="457570.Nther_2876"/>
<keyword evidence="12" id="KW-1185">Reference proteome</keyword>
<evidence type="ECO:0000313" key="11">
    <source>
        <dbReference type="EMBL" id="ACB86423.1"/>
    </source>
</evidence>
<feature type="binding site" evidence="9">
    <location>
        <position position="85"/>
    </location>
    <ligand>
        <name>Mn(2+)</name>
        <dbReference type="ChEBI" id="CHEBI:29035"/>
        <label>2</label>
    </ligand>
</feature>
<evidence type="ECO:0000256" key="1">
    <source>
        <dbReference type="ARBA" id="ARBA00001273"/>
    </source>
</evidence>
<dbReference type="PIRSF" id="PIRSF004532">
    <property type="entry name" value="GlpX"/>
    <property type="match status" value="1"/>
</dbReference>
<evidence type="ECO:0000256" key="10">
    <source>
        <dbReference type="PIRSR" id="PIRSR004532-2"/>
    </source>
</evidence>
<dbReference type="GO" id="GO:0042132">
    <property type="term" value="F:fructose 1,6-bisphosphate 1-phosphatase activity"/>
    <property type="evidence" value="ECO:0007669"/>
    <property type="project" value="UniProtKB-EC"/>
</dbReference>
<reference evidence="11 12" key="1">
    <citation type="submission" date="2008-04" db="EMBL/GenBank/DDBJ databases">
        <title>Complete sequence of chromosome of Natranaerobius thermophilus JW/NM-WN-LF.</title>
        <authorList>
            <consortium name="US DOE Joint Genome Institute"/>
            <person name="Copeland A."/>
            <person name="Lucas S."/>
            <person name="Lapidus A."/>
            <person name="Glavina del Rio T."/>
            <person name="Dalin E."/>
            <person name="Tice H."/>
            <person name="Bruce D."/>
            <person name="Goodwin L."/>
            <person name="Pitluck S."/>
            <person name="Chertkov O."/>
            <person name="Brettin T."/>
            <person name="Detter J.C."/>
            <person name="Han C."/>
            <person name="Kuske C.R."/>
            <person name="Schmutz J."/>
            <person name="Larimer F."/>
            <person name="Land M."/>
            <person name="Hauser L."/>
            <person name="Kyrpides N."/>
            <person name="Lykidis A."/>
            <person name="Mesbah N.M."/>
            <person name="Wiegel J."/>
        </authorList>
    </citation>
    <scope>NUCLEOTIDE SEQUENCE [LARGE SCALE GENOMIC DNA]</scope>
    <source>
        <strain evidence="12">ATCC BAA-1301 / DSM 18059 / JW/NM-WN-LF</strain>
    </source>
</reference>
<organism evidence="11 12">
    <name type="scientific">Natranaerobius thermophilus (strain ATCC BAA-1301 / DSM 18059 / JW/NM-WN-LF)</name>
    <dbReference type="NCBI Taxonomy" id="457570"/>
    <lineage>
        <taxon>Bacteria</taxon>
        <taxon>Bacillati</taxon>
        <taxon>Bacillota</taxon>
        <taxon>Clostridia</taxon>
        <taxon>Natranaerobiales</taxon>
        <taxon>Natranaerobiaceae</taxon>
        <taxon>Natranaerobius</taxon>
    </lineage>
</organism>
<dbReference type="GO" id="GO:0030388">
    <property type="term" value="P:fructose 1,6-bisphosphate metabolic process"/>
    <property type="evidence" value="ECO:0007669"/>
    <property type="project" value="TreeGrafter"/>
</dbReference>
<evidence type="ECO:0000256" key="5">
    <source>
        <dbReference type="ARBA" id="ARBA00023211"/>
    </source>
</evidence>
<evidence type="ECO:0000256" key="4">
    <source>
        <dbReference type="ARBA" id="ARBA00022801"/>
    </source>
</evidence>
<dbReference type="EMBL" id="CP001034">
    <property type="protein sequence ID" value="ACB86423.1"/>
    <property type="molecule type" value="Genomic_DNA"/>
</dbReference>
<keyword evidence="6 8" id="KW-0119">Carbohydrate metabolism</keyword>
<keyword evidence="5 9" id="KW-0464">Manganese</keyword>
<name>B2A3J4_NATTJ</name>
<dbReference type="GO" id="GO:0006071">
    <property type="term" value="P:glycerol metabolic process"/>
    <property type="evidence" value="ECO:0007669"/>
    <property type="project" value="InterPro"/>
</dbReference>
<evidence type="ECO:0000256" key="3">
    <source>
        <dbReference type="ARBA" id="ARBA00022723"/>
    </source>
</evidence>
<dbReference type="Pfam" id="PF03320">
    <property type="entry name" value="FBPase_glpX"/>
    <property type="match status" value="1"/>
</dbReference>
<evidence type="ECO:0000313" key="12">
    <source>
        <dbReference type="Proteomes" id="UP000001683"/>
    </source>
</evidence>
<comment type="similarity">
    <text evidence="2 8">Belongs to the FBPase class 2 family.</text>
</comment>
<dbReference type="PANTHER" id="PTHR30447">
    <property type="entry name" value="FRUCTOSE-1,6-BISPHOSPHATASE CLASS 2"/>
    <property type="match status" value="1"/>
</dbReference>
<feature type="binding site" evidence="9">
    <location>
        <position position="33"/>
    </location>
    <ligand>
        <name>Mn(2+)</name>
        <dbReference type="ChEBI" id="CHEBI:29035"/>
        <label>1</label>
    </ligand>
</feature>
<feature type="binding site" evidence="10">
    <location>
        <position position="119"/>
    </location>
    <ligand>
        <name>substrate</name>
    </ligand>
</feature>